<name>A0A6V8HFJ3_TALPI</name>
<organism evidence="2 3">
    <name type="scientific">Talaromyces pinophilus</name>
    <name type="common">Penicillium pinophilum</name>
    <dbReference type="NCBI Taxonomy" id="128442"/>
    <lineage>
        <taxon>Eukaryota</taxon>
        <taxon>Fungi</taxon>
        <taxon>Dikarya</taxon>
        <taxon>Ascomycota</taxon>
        <taxon>Pezizomycotina</taxon>
        <taxon>Eurotiomycetes</taxon>
        <taxon>Eurotiomycetidae</taxon>
        <taxon>Eurotiales</taxon>
        <taxon>Trichocomaceae</taxon>
        <taxon>Talaromyces</taxon>
        <taxon>Talaromyces sect. Talaromyces</taxon>
    </lineage>
</organism>
<protein>
    <submittedName>
        <fullName evidence="2">Uncharacterized protein</fullName>
    </submittedName>
</protein>
<sequence>MSRLKRHNERKSGSPTKGMSGLEKDTSQETVDNFALSHTSTSSRSSFAMETPQRDASPPSPEHLSEVKPLVHRRSMNDPHTEPIFLGVDFGALLRIRGSVAAQETLWIDL</sequence>
<proteinExistence type="predicted"/>
<keyword evidence="3" id="KW-1185">Reference proteome</keyword>
<accession>A0A6V8HFJ3</accession>
<evidence type="ECO:0000313" key="2">
    <source>
        <dbReference type="EMBL" id="GAM40033.1"/>
    </source>
</evidence>
<reference evidence="3" key="1">
    <citation type="journal article" date="2015" name="Genome Announc.">
        <title>Draft genome sequence of Talaromyces cellulolyticus strain Y-94, a source of lignocellulosic biomass-degrading enzymes.</title>
        <authorList>
            <person name="Fujii T."/>
            <person name="Koike H."/>
            <person name="Sawayama S."/>
            <person name="Yano S."/>
            <person name="Inoue H."/>
        </authorList>
    </citation>
    <scope>NUCLEOTIDE SEQUENCE [LARGE SCALE GENOMIC DNA]</scope>
    <source>
        <strain evidence="3">Y-94</strain>
    </source>
</reference>
<evidence type="ECO:0000256" key="1">
    <source>
        <dbReference type="SAM" id="MobiDB-lite"/>
    </source>
</evidence>
<feature type="region of interest" description="Disordered" evidence="1">
    <location>
        <begin position="1"/>
        <end position="69"/>
    </location>
</feature>
<gene>
    <name evidence="2" type="ORF">TCE0_034r12064</name>
</gene>
<comment type="caution">
    <text evidence="2">The sequence shown here is derived from an EMBL/GenBank/DDBJ whole genome shotgun (WGS) entry which is preliminary data.</text>
</comment>
<dbReference type="AlphaFoldDB" id="A0A6V8HFJ3"/>
<dbReference type="Proteomes" id="UP000053095">
    <property type="component" value="Unassembled WGS sequence"/>
</dbReference>
<dbReference type="EMBL" id="DF933830">
    <property type="protein sequence ID" value="GAM40033.1"/>
    <property type="molecule type" value="Genomic_DNA"/>
</dbReference>
<evidence type="ECO:0000313" key="3">
    <source>
        <dbReference type="Proteomes" id="UP000053095"/>
    </source>
</evidence>
<feature type="compositionally biased region" description="Low complexity" evidence="1">
    <location>
        <begin position="37"/>
        <end position="46"/>
    </location>
</feature>